<feature type="compositionally biased region" description="Basic and acidic residues" evidence="1">
    <location>
        <begin position="275"/>
        <end position="286"/>
    </location>
</feature>
<sequence length="326" mass="37075">MHHCRDDKTTDKSNRPWYNEKVLTAIDTSNLLSHTRARGAEFVNRMQEFNQEQSPENRGVETIISAINAESPPRFFETVGREVLRMLFEHQEGNLSANEVNVDAFNDRVGRALERLGHRYPDQGTGRHIRQEGPVVQGNGGDYGPHENIPRRPRRRPRREASVVDGYAYDYWPEYSRLPRTSAYPPPRQPFYRVDLSIWEDSYGDDSREYSIPGGATYRTPPPSSYPTWSLEPDCDLHPPRSGYRSANERSDGRLPDGYVEYIPATPGPPRRERRRYDAHRDDEMAPRPGRLPVPAAGEPEGRGPVRSPVRRPAQGDGPADSSSEG</sequence>
<evidence type="ECO:0000313" key="3">
    <source>
        <dbReference type="Proteomes" id="UP000799766"/>
    </source>
</evidence>
<dbReference type="AlphaFoldDB" id="A0A6A6NUJ3"/>
<gene>
    <name evidence="2" type="ORF">BDY21DRAFT_395564</name>
</gene>
<keyword evidence="3" id="KW-1185">Reference proteome</keyword>
<dbReference type="EMBL" id="MU001686">
    <property type="protein sequence ID" value="KAF2455450.1"/>
    <property type="molecule type" value="Genomic_DNA"/>
</dbReference>
<feature type="region of interest" description="Disordered" evidence="1">
    <location>
        <begin position="209"/>
        <end position="326"/>
    </location>
</feature>
<feature type="region of interest" description="Disordered" evidence="1">
    <location>
        <begin position="118"/>
        <end position="161"/>
    </location>
</feature>
<feature type="compositionally biased region" description="Low complexity" evidence="1">
    <location>
        <begin position="303"/>
        <end position="313"/>
    </location>
</feature>
<evidence type="ECO:0000313" key="2">
    <source>
        <dbReference type="EMBL" id="KAF2455450.1"/>
    </source>
</evidence>
<evidence type="ECO:0000256" key="1">
    <source>
        <dbReference type="SAM" id="MobiDB-lite"/>
    </source>
</evidence>
<accession>A0A6A6NUJ3</accession>
<reference evidence="2" key="1">
    <citation type="journal article" date="2020" name="Stud. Mycol.">
        <title>101 Dothideomycetes genomes: a test case for predicting lifestyles and emergence of pathogens.</title>
        <authorList>
            <person name="Haridas S."/>
            <person name="Albert R."/>
            <person name="Binder M."/>
            <person name="Bloem J."/>
            <person name="Labutti K."/>
            <person name="Salamov A."/>
            <person name="Andreopoulos B."/>
            <person name="Baker S."/>
            <person name="Barry K."/>
            <person name="Bills G."/>
            <person name="Bluhm B."/>
            <person name="Cannon C."/>
            <person name="Castanera R."/>
            <person name="Culley D."/>
            <person name="Daum C."/>
            <person name="Ezra D."/>
            <person name="Gonzalez J."/>
            <person name="Henrissat B."/>
            <person name="Kuo A."/>
            <person name="Liang C."/>
            <person name="Lipzen A."/>
            <person name="Lutzoni F."/>
            <person name="Magnuson J."/>
            <person name="Mondo S."/>
            <person name="Nolan M."/>
            <person name="Ohm R."/>
            <person name="Pangilinan J."/>
            <person name="Park H.-J."/>
            <person name="Ramirez L."/>
            <person name="Alfaro M."/>
            <person name="Sun H."/>
            <person name="Tritt A."/>
            <person name="Yoshinaga Y."/>
            <person name="Zwiers L.-H."/>
            <person name="Turgeon B."/>
            <person name="Goodwin S."/>
            <person name="Spatafora J."/>
            <person name="Crous P."/>
            <person name="Grigoriev I."/>
        </authorList>
    </citation>
    <scope>NUCLEOTIDE SEQUENCE</scope>
    <source>
        <strain evidence="2">ATCC 16933</strain>
    </source>
</reference>
<name>A0A6A6NUJ3_9PEZI</name>
<protein>
    <submittedName>
        <fullName evidence="2">Uncharacterized protein</fullName>
    </submittedName>
</protein>
<proteinExistence type="predicted"/>
<dbReference type="Proteomes" id="UP000799766">
    <property type="component" value="Unassembled WGS sequence"/>
</dbReference>
<organism evidence="2 3">
    <name type="scientific">Lineolata rhizophorae</name>
    <dbReference type="NCBI Taxonomy" id="578093"/>
    <lineage>
        <taxon>Eukaryota</taxon>
        <taxon>Fungi</taxon>
        <taxon>Dikarya</taxon>
        <taxon>Ascomycota</taxon>
        <taxon>Pezizomycotina</taxon>
        <taxon>Dothideomycetes</taxon>
        <taxon>Dothideomycetes incertae sedis</taxon>
        <taxon>Lineolatales</taxon>
        <taxon>Lineolataceae</taxon>
        <taxon>Lineolata</taxon>
    </lineage>
</organism>